<dbReference type="Proteomes" id="UP000886339">
    <property type="component" value="Unassembled WGS sequence"/>
</dbReference>
<feature type="transmembrane region" description="Helical" evidence="1">
    <location>
        <begin position="254"/>
        <end position="276"/>
    </location>
</feature>
<dbReference type="InterPro" id="IPR002656">
    <property type="entry name" value="Acyl_transf_3_dom"/>
</dbReference>
<feature type="transmembrane region" description="Helical" evidence="1">
    <location>
        <begin position="73"/>
        <end position="92"/>
    </location>
</feature>
<feature type="domain" description="Acyltransferase 3" evidence="2">
    <location>
        <begin position="22"/>
        <end position="382"/>
    </location>
</feature>
<accession>A0A831RYL8</accession>
<keyword evidence="1" id="KW-0472">Membrane</keyword>
<dbReference type="GO" id="GO:0016020">
    <property type="term" value="C:membrane"/>
    <property type="evidence" value="ECO:0007669"/>
    <property type="project" value="TreeGrafter"/>
</dbReference>
<dbReference type="EMBL" id="DRLF01000327">
    <property type="protein sequence ID" value="HEC07075.1"/>
    <property type="molecule type" value="Genomic_DNA"/>
</dbReference>
<reference evidence="3" key="1">
    <citation type="journal article" date="2020" name="mSystems">
        <title>Genome- and Community-Level Interaction Insights into Carbon Utilization and Element Cycling Functions of Hydrothermarchaeota in Hydrothermal Sediment.</title>
        <authorList>
            <person name="Zhou Z."/>
            <person name="Liu Y."/>
            <person name="Xu W."/>
            <person name="Pan J."/>
            <person name="Luo Z.H."/>
            <person name="Li M."/>
        </authorList>
    </citation>
    <scope>NUCLEOTIDE SEQUENCE [LARGE SCALE GENOMIC DNA]</scope>
    <source>
        <strain evidence="3">HyVt-458</strain>
    </source>
</reference>
<sequence length="400" mass="45450">MPVTDSLYRLEKEGVSARIYLDSLTGLRGVAALWVAVWHVWGFAGRPVYRFDIWDTTFDLTPLVRTGWAGVDVFFVLSGFVLGLAYCQAWLGNRPPVRTAEYFRRRLLRVLPAYWVQIAVLLLVMLAAGVGLPAGRDVLAQVLMVHNLFGEPSTQLNPVYWTLPVEFDFYLLLPLLAFLFAPRLWVWLLLPSVLLVVLYRYGLFQYALHDLPVGQKVWWLNQLPGRLDQFVSGMAAAWLYSLAREKGFGQSRLYHWRAVLLTAGIAGMALLAWFIHITQPIGAVNVEGLTYWGGHWSLFIWHSLFGLCIALMVLAAALGLGVTDRLLANRVIMYLGIISYSLYLWHFPLVKWLHQAKLPVLLPDAPLLNGLLWAALPVLLVSSLSYWVVERPFLRLRHSR</sequence>
<dbReference type="Pfam" id="PF01757">
    <property type="entry name" value="Acyl_transf_3"/>
    <property type="match status" value="1"/>
</dbReference>
<feature type="transmembrane region" description="Helical" evidence="1">
    <location>
        <begin position="113"/>
        <end position="134"/>
    </location>
</feature>
<keyword evidence="3" id="KW-0808">Transferase</keyword>
<gene>
    <name evidence="3" type="ORF">ENJ12_09495</name>
</gene>
<feature type="transmembrane region" description="Helical" evidence="1">
    <location>
        <begin position="184"/>
        <end position="203"/>
    </location>
</feature>
<dbReference type="AlphaFoldDB" id="A0A831RYL8"/>
<dbReference type="PANTHER" id="PTHR23028:SF53">
    <property type="entry name" value="ACYL_TRANSF_3 DOMAIN-CONTAINING PROTEIN"/>
    <property type="match status" value="1"/>
</dbReference>
<dbReference type="GO" id="GO:0000271">
    <property type="term" value="P:polysaccharide biosynthetic process"/>
    <property type="evidence" value="ECO:0007669"/>
    <property type="project" value="TreeGrafter"/>
</dbReference>
<comment type="caution">
    <text evidence="3">The sequence shown here is derived from an EMBL/GenBank/DDBJ whole genome shotgun (WGS) entry which is preliminary data.</text>
</comment>
<organism evidence="3">
    <name type="scientific">Thiolapillus brandeum</name>
    <dbReference type="NCBI Taxonomy" id="1076588"/>
    <lineage>
        <taxon>Bacteria</taxon>
        <taxon>Pseudomonadati</taxon>
        <taxon>Pseudomonadota</taxon>
        <taxon>Gammaproteobacteria</taxon>
        <taxon>Chromatiales</taxon>
        <taxon>Sedimenticolaceae</taxon>
        <taxon>Thiolapillus</taxon>
    </lineage>
</organism>
<proteinExistence type="predicted"/>
<evidence type="ECO:0000256" key="1">
    <source>
        <dbReference type="SAM" id="Phobius"/>
    </source>
</evidence>
<name>A0A831RYL8_9GAMM</name>
<dbReference type="InterPro" id="IPR050879">
    <property type="entry name" value="Acyltransferase_3"/>
</dbReference>
<feature type="transmembrane region" description="Helical" evidence="1">
    <location>
        <begin position="296"/>
        <end position="319"/>
    </location>
</feature>
<evidence type="ECO:0000259" key="2">
    <source>
        <dbReference type="Pfam" id="PF01757"/>
    </source>
</evidence>
<keyword evidence="1" id="KW-0812">Transmembrane</keyword>
<keyword evidence="1" id="KW-1133">Transmembrane helix</keyword>
<keyword evidence="3" id="KW-0012">Acyltransferase</keyword>
<evidence type="ECO:0000313" key="3">
    <source>
        <dbReference type="EMBL" id="HEC07075.1"/>
    </source>
</evidence>
<feature type="transmembrane region" description="Helical" evidence="1">
    <location>
        <begin position="19"/>
        <end position="41"/>
    </location>
</feature>
<protein>
    <submittedName>
        <fullName evidence="3">Acyltransferase</fullName>
    </submittedName>
</protein>
<feature type="transmembrane region" description="Helical" evidence="1">
    <location>
        <begin position="331"/>
        <end position="350"/>
    </location>
</feature>
<dbReference type="GO" id="GO:0016747">
    <property type="term" value="F:acyltransferase activity, transferring groups other than amino-acyl groups"/>
    <property type="evidence" value="ECO:0007669"/>
    <property type="project" value="InterPro"/>
</dbReference>
<feature type="transmembrane region" description="Helical" evidence="1">
    <location>
        <begin position="370"/>
        <end position="389"/>
    </location>
</feature>
<dbReference type="PANTHER" id="PTHR23028">
    <property type="entry name" value="ACETYLTRANSFERASE"/>
    <property type="match status" value="1"/>
</dbReference>